<evidence type="ECO:0000256" key="8">
    <source>
        <dbReference type="ARBA" id="ARBA00023180"/>
    </source>
</evidence>
<name>A0A8R7V0Y0_TRIUA</name>
<keyword evidence="8" id="KW-0325">Glycoprotein</keyword>
<dbReference type="Gene3D" id="1.10.287.70">
    <property type="match status" value="1"/>
</dbReference>
<dbReference type="Proteomes" id="UP000015106">
    <property type="component" value="Chromosome 7"/>
</dbReference>
<keyword evidence="6 11" id="KW-0472">Membrane</keyword>
<evidence type="ECO:0000256" key="6">
    <source>
        <dbReference type="ARBA" id="ARBA00023136"/>
    </source>
</evidence>
<evidence type="ECO:0000256" key="3">
    <source>
        <dbReference type="ARBA" id="ARBA00022692"/>
    </source>
</evidence>
<evidence type="ECO:0000256" key="10">
    <source>
        <dbReference type="ARBA" id="ARBA00023303"/>
    </source>
</evidence>
<dbReference type="EnsemblPlants" id="TuG1812G0700001601.01.T01">
    <property type="protein sequence ID" value="TuG1812G0700001601.01.T01"/>
    <property type="gene ID" value="TuG1812G0700001601.01"/>
</dbReference>
<evidence type="ECO:0000256" key="1">
    <source>
        <dbReference type="ARBA" id="ARBA00004141"/>
    </source>
</evidence>
<dbReference type="Gramene" id="TuG1812G0700001601.01.T01">
    <property type="protein sequence ID" value="TuG1812G0700001601.01.T01"/>
    <property type="gene ID" value="TuG1812G0700001601.01"/>
</dbReference>
<dbReference type="GO" id="GO:0016020">
    <property type="term" value="C:membrane"/>
    <property type="evidence" value="ECO:0007669"/>
    <property type="project" value="UniProtKB-SubCell"/>
</dbReference>
<feature type="transmembrane region" description="Helical" evidence="11">
    <location>
        <begin position="44"/>
        <end position="68"/>
    </location>
</feature>
<keyword evidence="2" id="KW-0813">Transport</keyword>
<evidence type="ECO:0000256" key="2">
    <source>
        <dbReference type="ARBA" id="ARBA00022448"/>
    </source>
</evidence>
<evidence type="ECO:0000256" key="7">
    <source>
        <dbReference type="ARBA" id="ARBA00023170"/>
    </source>
</evidence>
<evidence type="ECO:0000256" key="9">
    <source>
        <dbReference type="ARBA" id="ARBA00023286"/>
    </source>
</evidence>
<reference evidence="14" key="1">
    <citation type="journal article" date="2013" name="Nature">
        <title>Draft genome of the wheat A-genome progenitor Triticum urartu.</title>
        <authorList>
            <person name="Ling H.Q."/>
            <person name="Zhao S."/>
            <person name="Liu D."/>
            <person name="Wang J."/>
            <person name="Sun H."/>
            <person name="Zhang C."/>
            <person name="Fan H."/>
            <person name="Li D."/>
            <person name="Dong L."/>
            <person name="Tao Y."/>
            <person name="Gao C."/>
            <person name="Wu H."/>
            <person name="Li Y."/>
            <person name="Cui Y."/>
            <person name="Guo X."/>
            <person name="Zheng S."/>
            <person name="Wang B."/>
            <person name="Yu K."/>
            <person name="Liang Q."/>
            <person name="Yang W."/>
            <person name="Lou X."/>
            <person name="Chen J."/>
            <person name="Feng M."/>
            <person name="Jian J."/>
            <person name="Zhang X."/>
            <person name="Luo G."/>
            <person name="Jiang Y."/>
            <person name="Liu J."/>
            <person name="Wang Z."/>
            <person name="Sha Y."/>
            <person name="Zhang B."/>
            <person name="Wu H."/>
            <person name="Tang D."/>
            <person name="Shen Q."/>
            <person name="Xue P."/>
            <person name="Zou S."/>
            <person name="Wang X."/>
            <person name="Liu X."/>
            <person name="Wang F."/>
            <person name="Yang Y."/>
            <person name="An X."/>
            <person name="Dong Z."/>
            <person name="Zhang K."/>
            <person name="Zhang X."/>
            <person name="Luo M.C."/>
            <person name="Dvorak J."/>
            <person name="Tong Y."/>
            <person name="Wang J."/>
            <person name="Yang H."/>
            <person name="Li Z."/>
            <person name="Wang D."/>
            <person name="Zhang A."/>
            <person name="Wang J."/>
        </authorList>
    </citation>
    <scope>NUCLEOTIDE SEQUENCE</scope>
    <source>
        <strain evidence="14">cv. G1812</strain>
    </source>
</reference>
<keyword evidence="4 11" id="KW-1133">Transmembrane helix</keyword>
<keyword evidence="9" id="KW-1071">Ligand-gated ion channel</keyword>
<dbReference type="AlphaFoldDB" id="A0A8R7V0Y0"/>
<reference evidence="13" key="2">
    <citation type="submission" date="2018-03" db="EMBL/GenBank/DDBJ databases">
        <title>The Triticum urartu genome reveals the dynamic nature of wheat genome evolution.</title>
        <authorList>
            <person name="Ling H."/>
            <person name="Ma B."/>
            <person name="Shi X."/>
            <person name="Liu H."/>
            <person name="Dong L."/>
            <person name="Sun H."/>
            <person name="Cao Y."/>
            <person name="Gao Q."/>
            <person name="Zheng S."/>
            <person name="Li Y."/>
            <person name="Yu Y."/>
            <person name="Du H."/>
            <person name="Qi M."/>
            <person name="Li Y."/>
            <person name="Yu H."/>
            <person name="Cui Y."/>
            <person name="Wang N."/>
            <person name="Chen C."/>
            <person name="Wu H."/>
            <person name="Zhao Y."/>
            <person name="Zhang J."/>
            <person name="Li Y."/>
            <person name="Zhou W."/>
            <person name="Zhang B."/>
            <person name="Hu W."/>
            <person name="Eijk M."/>
            <person name="Tang J."/>
            <person name="Witsenboer H."/>
            <person name="Zhao S."/>
            <person name="Li Z."/>
            <person name="Zhang A."/>
            <person name="Wang D."/>
            <person name="Liang C."/>
        </authorList>
    </citation>
    <scope>NUCLEOTIDE SEQUENCE [LARGE SCALE GENOMIC DNA]</scope>
    <source>
        <strain evidence="13">cv. G1812</strain>
    </source>
</reference>
<protein>
    <recommendedName>
        <fullName evidence="12">Ionotropic glutamate receptor C-terminal domain-containing protein</fullName>
    </recommendedName>
</protein>
<evidence type="ECO:0000259" key="12">
    <source>
        <dbReference type="Pfam" id="PF00060"/>
    </source>
</evidence>
<dbReference type="GO" id="GO:0015276">
    <property type="term" value="F:ligand-gated monoatomic ion channel activity"/>
    <property type="evidence" value="ECO:0007669"/>
    <property type="project" value="InterPro"/>
</dbReference>
<accession>A0A8R7V0Y0</accession>
<dbReference type="PANTHER" id="PTHR18966">
    <property type="entry name" value="IONOTROPIC GLUTAMATE RECEPTOR"/>
    <property type="match status" value="1"/>
</dbReference>
<evidence type="ECO:0000256" key="4">
    <source>
        <dbReference type="ARBA" id="ARBA00022989"/>
    </source>
</evidence>
<keyword evidence="10" id="KW-0407">Ion channel</keyword>
<proteinExistence type="predicted"/>
<evidence type="ECO:0000256" key="5">
    <source>
        <dbReference type="ARBA" id="ARBA00023065"/>
    </source>
</evidence>
<evidence type="ECO:0000256" key="11">
    <source>
        <dbReference type="SAM" id="Phobius"/>
    </source>
</evidence>
<keyword evidence="3 11" id="KW-0812">Transmembrane</keyword>
<evidence type="ECO:0000313" key="14">
    <source>
        <dbReference type="Proteomes" id="UP000015106"/>
    </source>
</evidence>
<organism evidence="13 14">
    <name type="scientific">Triticum urartu</name>
    <name type="common">Red wild einkorn</name>
    <name type="synonym">Crithodium urartu</name>
    <dbReference type="NCBI Taxonomy" id="4572"/>
    <lineage>
        <taxon>Eukaryota</taxon>
        <taxon>Viridiplantae</taxon>
        <taxon>Streptophyta</taxon>
        <taxon>Embryophyta</taxon>
        <taxon>Tracheophyta</taxon>
        <taxon>Spermatophyta</taxon>
        <taxon>Magnoliopsida</taxon>
        <taxon>Liliopsida</taxon>
        <taxon>Poales</taxon>
        <taxon>Poaceae</taxon>
        <taxon>BOP clade</taxon>
        <taxon>Pooideae</taxon>
        <taxon>Triticodae</taxon>
        <taxon>Triticeae</taxon>
        <taxon>Triticinae</taxon>
        <taxon>Triticum</taxon>
    </lineage>
</organism>
<keyword evidence="7" id="KW-0675">Receptor</keyword>
<keyword evidence="5" id="KW-0406">Ion transport</keyword>
<evidence type="ECO:0000313" key="13">
    <source>
        <dbReference type="EnsemblPlants" id="TuG1812G0700001601.01.T01"/>
    </source>
</evidence>
<dbReference type="InterPro" id="IPR001320">
    <property type="entry name" value="Iontro_rcpt_C"/>
</dbReference>
<feature type="domain" description="Ionotropic glutamate receptor C-terminal" evidence="12">
    <location>
        <begin position="13"/>
        <end position="85"/>
    </location>
</feature>
<dbReference type="Pfam" id="PF00060">
    <property type="entry name" value="Lig_chan"/>
    <property type="match status" value="1"/>
</dbReference>
<keyword evidence="14" id="KW-1185">Reference proteome</keyword>
<reference evidence="13" key="3">
    <citation type="submission" date="2022-06" db="UniProtKB">
        <authorList>
            <consortium name="EnsemblPlants"/>
        </authorList>
    </citation>
    <scope>IDENTIFICATION</scope>
</reference>
<sequence>MIELPRNQEYQGSSLRECSTALYFVFSTLTFSHGQSIRSPLSKIVVVIWCFVVLILVQSYTSTLSSILTANRLRPWVIDLDQLQRSGDFVGYQDDSFVR</sequence>
<comment type="subcellular location">
    <subcellularLocation>
        <location evidence="1">Membrane</location>
        <topology evidence="1">Multi-pass membrane protein</topology>
    </subcellularLocation>
</comment>
<dbReference type="InterPro" id="IPR015683">
    <property type="entry name" value="Ionotropic_Glu_rcpt"/>
</dbReference>